<keyword evidence="3" id="KW-0227">DNA damage</keyword>
<dbReference type="FunFam" id="3.30.70.2460:FF:000001">
    <property type="entry name" value="DNA repair protein Rad4 family"/>
    <property type="match status" value="1"/>
</dbReference>
<dbReference type="RefSeq" id="XP_022141517.1">
    <property type="nucleotide sequence ID" value="XM_022285825.1"/>
</dbReference>
<dbReference type="SMART" id="SM01032">
    <property type="entry name" value="BHD_3"/>
    <property type="match status" value="1"/>
</dbReference>
<keyword evidence="4" id="KW-0234">DNA repair</keyword>
<dbReference type="Gene3D" id="3.90.260.10">
    <property type="entry name" value="Transglutaminase-like"/>
    <property type="match status" value="1"/>
</dbReference>
<dbReference type="Pfam" id="PF03835">
    <property type="entry name" value="Rad4"/>
    <property type="match status" value="1"/>
</dbReference>
<evidence type="ECO:0000259" key="9">
    <source>
        <dbReference type="SMART" id="SM01032"/>
    </source>
</evidence>
<dbReference type="InterPro" id="IPR018327">
    <property type="entry name" value="BHD_2"/>
</dbReference>
<dbReference type="SMART" id="SM01030">
    <property type="entry name" value="BHD_1"/>
    <property type="match status" value="1"/>
</dbReference>
<dbReference type="KEGG" id="mcha:111011874"/>
<dbReference type="PANTHER" id="PTHR12135">
    <property type="entry name" value="DNA REPAIR PROTEIN XP-C / RAD4"/>
    <property type="match status" value="1"/>
</dbReference>
<dbReference type="Pfam" id="PF10403">
    <property type="entry name" value="BHD_1"/>
    <property type="match status" value="1"/>
</dbReference>
<dbReference type="InterPro" id="IPR004583">
    <property type="entry name" value="DNA_repair_Rad4"/>
</dbReference>
<dbReference type="Gene3D" id="3.30.70.2460">
    <property type="entry name" value="Rad4, beta-hairpin domain BHD3"/>
    <property type="match status" value="1"/>
</dbReference>
<feature type="region of interest" description="Disordered" evidence="6">
    <location>
        <begin position="420"/>
        <end position="445"/>
    </location>
</feature>
<dbReference type="GO" id="GO:0003684">
    <property type="term" value="F:damaged DNA binding"/>
    <property type="evidence" value="ECO:0007669"/>
    <property type="project" value="InterPro"/>
</dbReference>
<dbReference type="InterPro" id="IPR018326">
    <property type="entry name" value="Rad4_beta-hairpin_dom1"/>
</dbReference>
<dbReference type="Pfam" id="PF10405">
    <property type="entry name" value="BHD_3"/>
    <property type="match status" value="1"/>
</dbReference>
<evidence type="ECO:0000256" key="4">
    <source>
        <dbReference type="ARBA" id="ARBA00023204"/>
    </source>
</evidence>
<dbReference type="InterPro" id="IPR018328">
    <property type="entry name" value="Rad4_beta-hairpin_dom3"/>
</dbReference>
<feature type="region of interest" description="Disordered" evidence="6">
    <location>
        <begin position="1"/>
        <end position="38"/>
    </location>
</feature>
<dbReference type="OrthoDB" id="300780at2759"/>
<gene>
    <name evidence="11" type="primary">LOC111011874</name>
</gene>
<dbReference type="GO" id="GO:0006298">
    <property type="term" value="P:mismatch repair"/>
    <property type="evidence" value="ECO:0007669"/>
    <property type="project" value="TreeGrafter"/>
</dbReference>
<dbReference type="Proteomes" id="UP000504603">
    <property type="component" value="Unplaced"/>
</dbReference>
<evidence type="ECO:0000259" key="8">
    <source>
        <dbReference type="SMART" id="SM01031"/>
    </source>
</evidence>
<dbReference type="SUPFAM" id="SSF54001">
    <property type="entry name" value="Cysteine proteinases"/>
    <property type="match status" value="1"/>
</dbReference>
<dbReference type="SMART" id="SM01031">
    <property type="entry name" value="BHD_2"/>
    <property type="match status" value="1"/>
</dbReference>
<evidence type="ECO:0000256" key="3">
    <source>
        <dbReference type="ARBA" id="ARBA00022763"/>
    </source>
</evidence>
<dbReference type="GeneID" id="111011874"/>
<feature type="region of interest" description="Disordered" evidence="6">
    <location>
        <begin position="888"/>
        <end position="921"/>
    </location>
</feature>
<dbReference type="Gene3D" id="2.20.20.110">
    <property type="entry name" value="Rad4, beta-hairpin domain BHD1"/>
    <property type="match status" value="1"/>
</dbReference>
<feature type="compositionally biased region" description="Polar residues" evidence="6">
    <location>
        <begin position="420"/>
        <end position="442"/>
    </location>
</feature>
<evidence type="ECO:0000256" key="5">
    <source>
        <dbReference type="ARBA" id="ARBA00023242"/>
    </source>
</evidence>
<dbReference type="GO" id="GO:0000111">
    <property type="term" value="C:nucleotide-excision repair factor 2 complex"/>
    <property type="evidence" value="ECO:0007669"/>
    <property type="project" value="TreeGrafter"/>
</dbReference>
<dbReference type="InterPro" id="IPR036985">
    <property type="entry name" value="Transglutaminase-like_sf"/>
</dbReference>
<dbReference type="GO" id="GO:0003697">
    <property type="term" value="F:single-stranded DNA binding"/>
    <property type="evidence" value="ECO:0007669"/>
    <property type="project" value="TreeGrafter"/>
</dbReference>
<evidence type="ECO:0000256" key="2">
    <source>
        <dbReference type="ARBA" id="ARBA00009525"/>
    </source>
</evidence>
<feature type="region of interest" description="Disordered" evidence="6">
    <location>
        <begin position="381"/>
        <end position="401"/>
    </location>
</feature>
<organism evidence="10 11">
    <name type="scientific">Momordica charantia</name>
    <name type="common">Bitter gourd</name>
    <name type="synonym">Balsam pear</name>
    <dbReference type="NCBI Taxonomy" id="3673"/>
    <lineage>
        <taxon>Eukaryota</taxon>
        <taxon>Viridiplantae</taxon>
        <taxon>Streptophyta</taxon>
        <taxon>Embryophyta</taxon>
        <taxon>Tracheophyta</taxon>
        <taxon>Spermatophyta</taxon>
        <taxon>Magnoliopsida</taxon>
        <taxon>eudicotyledons</taxon>
        <taxon>Gunneridae</taxon>
        <taxon>Pentapetalae</taxon>
        <taxon>rosids</taxon>
        <taxon>fabids</taxon>
        <taxon>Cucurbitales</taxon>
        <taxon>Cucurbitaceae</taxon>
        <taxon>Momordiceae</taxon>
        <taxon>Momordica</taxon>
    </lineage>
</organism>
<evidence type="ECO:0000313" key="10">
    <source>
        <dbReference type="Proteomes" id="UP000504603"/>
    </source>
</evidence>
<feature type="domain" description="Rad4 beta-hairpin" evidence="7">
    <location>
        <begin position="650"/>
        <end position="701"/>
    </location>
</feature>
<dbReference type="Pfam" id="PF10404">
    <property type="entry name" value="BHD_2"/>
    <property type="match status" value="1"/>
</dbReference>
<reference evidence="11" key="1">
    <citation type="submission" date="2025-08" db="UniProtKB">
        <authorList>
            <consortium name="RefSeq"/>
        </authorList>
    </citation>
    <scope>IDENTIFICATION</scope>
    <source>
        <strain evidence="11">OHB3-1</strain>
    </source>
</reference>
<protein>
    <submittedName>
        <fullName evidence="11">DNA repair protein RAD4</fullName>
    </submittedName>
</protein>
<dbReference type="InterPro" id="IPR042488">
    <property type="entry name" value="Rad4_BHD3_sf"/>
</dbReference>
<evidence type="ECO:0000256" key="1">
    <source>
        <dbReference type="ARBA" id="ARBA00004123"/>
    </source>
</evidence>
<dbReference type="GO" id="GO:0005737">
    <property type="term" value="C:cytoplasm"/>
    <property type="evidence" value="ECO:0007669"/>
    <property type="project" value="TreeGrafter"/>
</dbReference>
<proteinExistence type="inferred from homology"/>
<feature type="domain" description="Rad4 beta-hairpin" evidence="9">
    <location>
        <begin position="773"/>
        <end position="847"/>
    </location>
</feature>
<keyword evidence="5" id="KW-0539">Nucleus</keyword>
<comment type="similarity">
    <text evidence="2">Belongs to the XPC family.</text>
</comment>
<dbReference type="GO" id="GO:0006289">
    <property type="term" value="P:nucleotide-excision repair"/>
    <property type="evidence" value="ECO:0007669"/>
    <property type="project" value="InterPro"/>
</dbReference>
<dbReference type="AlphaFoldDB" id="A0A6J1CK22"/>
<sequence>MRGRKQSQRPKKSSGIENAGEAVLDSGGSCSQSSAEKGTLANVSRLAVDKLLRRATGRCLSGTKKPALRPCDLPTCKVGTDVKPVMDKKVILEAGRCNENVIVDSSREVNVDEANMQYPVSQISEDLDDSDWEDGSVHTLDGTKSDPMTIEFSEMEQAPDSTRRKPIRRASAADKEIAELVHKVHLLCLLGRGRLIDQACDDPLIQAALLSLLPTHLLKISPAKQLTASSLKPLVTWLHNNFHVRNQTSAEGSINSALARALETREGTSEEIAALTVVLFRALDLTTRFVSILDVASIKPEVERSKCFSQETSRSSRNIFKNSTLMVDKADQVDKNFLTSCFHVKKDNLNEGTAGDYCESNAIKLGRKKPHVLDELSCTTSSGCNSQPDIPETRPSKNSQVLKRKGDIEFEMQLRMALSSTAVDTTPRNSSINDSDGPSLNFPSPKKVKRVVSEESGCSSRGISTAVGSSKVGSPLYWAEVYCNAENLTGKWVHVDAVNMVVDGEHRVEDLAAACKTSLRYVVAFAGLGAKDVTRRYCMKWYKIETKRIDTLWWDSVLAPLRILEGRAMGGTGHLEKSCIDGLMEHDKVKMSGLSDNLRQKNLTYDDSLVEKLDHNVSEELDTDRGSSLGNQFVATRDYLEDMELETRALTEPLPTNQQAYKNHRLYALEKWLTKYQMFHPKGPVLGFCSGHPVYPRTCVQMLKTKEKWLREGLQVKSNELPVKELERSIKKVKVQEPETDDYDQGDSKGVIQLYGKWQLEPLQLPHAINGVVPKNERGQVDVWSEKCLPPGTVHIRLSRVFNVAKRLEIDYAPAMVGFEFRNGRSYPMYDGIVVCSEFKDAILEAYTEEADRREAEERRQREKQAISRWYQLLSSILTRQRLNSRYRDNDNPFQATSNVQGTNDKANADVPSCKDETKPSECKQDNIKVHNASKDAPSFIAPEDHNHVFLLEDQSLDEKSLVVTKRCHCGFSLQVEEL</sequence>
<dbReference type="PANTHER" id="PTHR12135:SF0">
    <property type="entry name" value="DNA REPAIR PROTEIN COMPLEMENTING XP-C CELLS"/>
    <property type="match status" value="1"/>
</dbReference>
<feature type="domain" description="Rad4 beta-hairpin" evidence="8">
    <location>
        <begin position="703"/>
        <end position="766"/>
    </location>
</feature>
<dbReference type="InterPro" id="IPR018325">
    <property type="entry name" value="Rad4/PNGase_transGLS-fold"/>
</dbReference>
<evidence type="ECO:0000256" key="6">
    <source>
        <dbReference type="SAM" id="MobiDB-lite"/>
    </source>
</evidence>
<dbReference type="GO" id="GO:0071942">
    <property type="term" value="C:XPC complex"/>
    <property type="evidence" value="ECO:0007669"/>
    <property type="project" value="TreeGrafter"/>
</dbReference>
<feature type="compositionally biased region" description="Basic residues" evidence="6">
    <location>
        <begin position="1"/>
        <end position="12"/>
    </location>
</feature>
<keyword evidence="10" id="KW-1185">Reference proteome</keyword>
<comment type="subcellular location">
    <subcellularLocation>
        <location evidence="1">Nucleus</location>
    </subcellularLocation>
</comment>
<feature type="compositionally biased region" description="Polar residues" evidence="6">
    <location>
        <begin position="892"/>
        <end position="906"/>
    </location>
</feature>
<accession>A0A6J1CK22</accession>
<evidence type="ECO:0000259" key="7">
    <source>
        <dbReference type="SMART" id="SM01030"/>
    </source>
</evidence>
<dbReference type="InterPro" id="IPR038765">
    <property type="entry name" value="Papain-like_cys_pep_sf"/>
</dbReference>
<name>A0A6J1CK22_MOMCH</name>
<evidence type="ECO:0000313" key="11">
    <source>
        <dbReference type="RefSeq" id="XP_022141517.1"/>
    </source>
</evidence>